<dbReference type="InterPro" id="IPR032675">
    <property type="entry name" value="LRR_dom_sf"/>
</dbReference>
<evidence type="ECO:0000313" key="2">
    <source>
        <dbReference type="Ensembl" id="ENSMZEP00005012315.1"/>
    </source>
</evidence>
<dbReference type="SMART" id="SM00256">
    <property type="entry name" value="FBOX"/>
    <property type="match status" value="1"/>
</dbReference>
<dbReference type="PROSITE" id="PS50181">
    <property type="entry name" value="FBOX"/>
    <property type="match status" value="1"/>
</dbReference>
<dbReference type="InterPro" id="IPR001810">
    <property type="entry name" value="F-box_dom"/>
</dbReference>
<dbReference type="SUPFAM" id="SSF52047">
    <property type="entry name" value="RNI-like"/>
    <property type="match status" value="1"/>
</dbReference>
<feature type="domain" description="F-box" evidence="1">
    <location>
        <begin position="6"/>
        <end position="52"/>
    </location>
</feature>
<accession>A0A3P9BQU2</accession>
<organism evidence="2 3">
    <name type="scientific">Maylandia zebra</name>
    <name type="common">zebra mbuna</name>
    <dbReference type="NCBI Taxonomy" id="106582"/>
    <lineage>
        <taxon>Eukaryota</taxon>
        <taxon>Metazoa</taxon>
        <taxon>Chordata</taxon>
        <taxon>Craniata</taxon>
        <taxon>Vertebrata</taxon>
        <taxon>Euteleostomi</taxon>
        <taxon>Actinopterygii</taxon>
        <taxon>Neopterygii</taxon>
        <taxon>Teleostei</taxon>
        <taxon>Neoteleostei</taxon>
        <taxon>Acanthomorphata</taxon>
        <taxon>Ovalentaria</taxon>
        <taxon>Cichlomorphae</taxon>
        <taxon>Cichliformes</taxon>
        <taxon>Cichlidae</taxon>
        <taxon>African cichlids</taxon>
        <taxon>Pseudocrenilabrinae</taxon>
        <taxon>Haplochromini</taxon>
        <taxon>Maylandia</taxon>
        <taxon>Maylandia zebra complex</taxon>
    </lineage>
</organism>
<protein>
    <submittedName>
        <fullName evidence="2">F-box and leucine rich repeat protein 12</fullName>
    </submittedName>
</protein>
<keyword evidence="3" id="KW-1185">Reference proteome</keyword>
<dbReference type="Pfam" id="PF12937">
    <property type="entry name" value="F-box-like"/>
    <property type="match status" value="1"/>
</dbReference>
<dbReference type="Proteomes" id="UP000265160">
    <property type="component" value="LG2"/>
</dbReference>
<reference evidence="2 3" key="1">
    <citation type="journal article" date="2014" name="Nature">
        <title>The genomic substrate for adaptive radiation in African cichlid fish.</title>
        <authorList>
            <person name="Brawand D."/>
            <person name="Wagner C.E."/>
            <person name="Li Y.I."/>
            <person name="Malinsky M."/>
            <person name="Keller I."/>
            <person name="Fan S."/>
            <person name="Simakov O."/>
            <person name="Ng A.Y."/>
            <person name="Lim Z.W."/>
            <person name="Bezault E."/>
            <person name="Turner-Maier J."/>
            <person name="Johnson J."/>
            <person name="Alcazar R."/>
            <person name="Noh H.J."/>
            <person name="Russell P."/>
            <person name="Aken B."/>
            <person name="Alfoldi J."/>
            <person name="Amemiya C."/>
            <person name="Azzouzi N."/>
            <person name="Baroiller J.F."/>
            <person name="Barloy-Hubler F."/>
            <person name="Berlin A."/>
            <person name="Bloomquist R."/>
            <person name="Carleton K.L."/>
            <person name="Conte M.A."/>
            <person name="D'Cotta H."/>
            <person name="Eshel O."/>
            <person name="Gaffney L."/>
            <person name="Galibert F."/>
            <person name="Gante H.F."/>
            <person name="Gnerre S."/>
            <person name="Greuter L."/>
            <person name="Guyon R."/>
            <person name="Haddad N.S."/>
            <person name="Haerty W."/>
            <person name="Harris R.M."/>
            <person name="Hofmann H.A."/>
            <person name="Hourlier T."/>
            <person name="Hulata G."/>
            <person name="Jaffe D.B."/>
            <person name="Lara M."/>
            <person name="Lee A.P."/>
            <person name="MacCallum I."/>
            <person name="Mwaiko S."/>
            <person name="Nikaido M."/>
            <person name="Nishihara H."/>
            <person name="Ozouf-Costaz C."/>
            <person name="Penman D.J."/>
            <person name="Przybylski D."/>
            <person name="Rakotomanga M."/>
            <person name="Renn S.C.P."/>
            <person name="Ribeiro F.J."/>
            <person name="Ron M."/>
            <person name="Salzburger W."/>
            <person name="Sanchez-Pulido L."/>
            <person name="Santos M.E."/>
            <person name="Searle S."/>
            <person name="Sharpe T."/>
            <person name="Swofford R."/>
            <person name="Tan F.J."/>
            <person name="Williams L."/>
            <person name="Young S."/>
            <person name="Yin S."/>
            <person name="Okada N."/>
            <person name="Kocher T.D."/>
            <person name="Miska E.A."/>
            <person name="Lander E.S."/>
            <person name="Venkatesh B."/>
            <person name="Fernald R.D."/>
            <person name="Meyer A."/>
            <person name="Ponting C.P."/>
            <person name="Streelman J.T."/>
            <person name="Lindblad-Toh K."/>
            <person name="Seehausen O."/>
            <person name="Di Palma F."/>
        </authorList>
    </citation>
    <scope>NUCLEOTIDE SEQUENCE</scope>
</reference>
<reference evidence="2" key="3">
    <citation type="submission" date="2025-09" db="UniProtKB">
        <authorList>
            <consortium name="Ensembl"/>
        </authorList>
    </citation>
    <scope>IDENTIFICATION</scope>
</reference>
<dbReference type="Gene3D" id="3.80.10.10">
    <property type="entry name" value="Ribonuclease Inhibitor"/>
    <property type="match status" value="1"/>
</dbReference>
<dbReference type="SUPFAM" id="SSF81383">
    <property type="entry name" value="F-box domain"/>
    <property type="match status" value="1"/>
</dbReference>
<dbReference type="Ensembl" id="ENSMZET00005012747.1">
    <property type="protein sequence ID" value="ENSMZEP00005012315.1"/>
    <property type="gene ID" value="ENSMZEG00005009261.1"/>
</dbReference>
<dbReference type="AlphaFoldDB" id="A0A3P9BQU2"/>
<proteinExistence type="predicted"/>
<dbReference type="InterPro" id="IPR036047">
    <property type="entry name" value="F-box-like_dom_sf"/>
</dbReference>
<name>A0A3P9BQU2_9CICH</name>
<evidence type="ECO:0000259" key="1">
    <source>
        <dbReference type="PROSITE" id="PS50181"/>
    </source>
</evidence>
<evidence type="ECO:0000313" key="3">
    <source>
        <dbReference type="Proteomes" id="UP000265160"/>
    </source>
</evidence>
<sequence length="299" mass="34558">MEEFRGCNLDYFPENILIDVLSYLNVREVVKAGRVCKRWKRLVKDQRLWRNVDLTSWKGVTSRILWVLLRQYLGCGLRCLRLRGLLLSARGGTFLSESWLKVLSTKCPRLSKLYLLHADLRSLPSCQILPPSLQVLELRGCELPRAEPTSRKGAGSPSGIGIERLVLNNVPSFTDQHLQGLTSWERLCHLELRDTFRVTVKSRKTLVLETLETKHVLLVKQHRCDHIWCTCFTHFRTGEWEKHSSPTYKVSYHCPECTNYLQLAFYVLQVSINVEVMLLIIYNSYEGLSAIAVRTLLNN</sequence>
<dbReference type="GeneTree" id="ENSGT00390000003354"/>
<reference evidence="2" key="2">
    <citation type="submission" date="2025-08" db="UniProtKB">
        <authorList>
            <consortium name="Ensembl"/>
        </authorList>
    </citation>
    <scope>IDENTIFICATION</scope>
</reference>